<gene>
    <name evidence="1" type="ORF">ACFFK0_09890</name>
</gene>
<name>A0ABV6DJF2_9BACL</name>
<keyword evidence="2" id="KW-1185">Reference proteome</keyword>
<evidence type="ECO:0000313" key="1">
    <source>
        <dbReference type="EMBL" id="MFC0212771.1"/>
    </source>
</evidence>
<dbReference type="Proteomes" id="UP001589776">
    <property type="component" value="Unassembled WGS sequence"/>
</dbReference>
<reference evidence="1 2" key="1">
    <citation type="submission" date="2024-09" db="EMBL/GenBank/DDBJ databases">
        <authorList>
            <person name="Sun Q."/>
            <person name="Mori K."/>
        </authorList>
    </citation>
    <scope>NUCLEOTIDE SEQUENCE [LARGE SCALE GENOMIC DNA]</scope>
    <source>
        <strain evidence="1 2">CCM 7759</strain>
    </source>
</reference>
<sequence>MHVTPEEISQLFGETLRVRNVKLTTEEEYDRRMSVCQSCEYFQFGTTCRWCGCLMAVKAKLAAARCPAPQGAKW</sequence>
<comment type="caution">
    <text evidence="1">The sequence shown here is derived from an EMBL/GenBank/DDBJ whole genome shotgun (WGS) entry which is preliminary data.</text>
</comment>
<dbReference type="InterPro" id="IPR046169">
    <property type="entry name" value="DUF6171"/>
</dbReference>
<evidence type="ECO:0000313" key="2">
    <source>
        <dbReference type="Proteomes" id="UP001589776"/>
    </source>
</evidence>
<dbReference type="EMBL" id="JBHLWN010000035">
    <property type="protein sequence ID" value="MFC0212771.1"/>
    <property type="molecule type" value="Genomic_DNA"/>
</dbReference>
<protein>
    <submittedName>
        <fullName evidence="1">DUF6171 family protein</fullName>
    </submittedName>
</protein>
<dbReference type="RefSeq" id="WP_377469994.1">
    <property type="nucleotide sequence ID" value="NZ_JBHLWN010000035.1"/>
</dbReference>
<organism evidence="1 2">
    <name type="scientific">Paenibacillus chartarius</name>
    <dbReference type="NCBI Taxonomy" id="747481"/>
    <lineage>
        <taxon>Bacteria</taxon>
        <taxon>Bacillati</taxon>
        <taxon>Bacillota</taxon>
        <taxon>Bacilli</taxon>
        <taxon>Bacillales</taxon>
        <taxon>Paenibacillaceae</taxon>
        <taxon>Paenibacillus</taxon>
    </lineage>
</organism>
<proteinExistence type="predicted"/>
<dbReference type="Pfam" id="PF19668">
    <property type="entry name" value="DUF6171"/>
    <property type="match status" value="1"/>
</dbReference>
<accession>A0ABV6DJF2</accession>